<evidence type="ECO:0000313" key="3">
    <source>
        <dbReference type="EMBL" id="MBX55214.1"/>
    </source>
</evidence>
<dbReference type="PANTHER" id="PTHR45432">
    <property type="entry name" value="CHAPERONE PROTEIN DNAJ 11, CHLOROPLASTIC-LIKE"/>
    <property type="match status" value="1"/>
</dbReference>
<dbReference type="SUPFAM" id="SSF46565">
    <property type="entry name" value="Chaperone J-domain"/>
    <property type="match status" value="1"/>
</dbReference>
<feature type="domain" description="J" evidence="2">
    <location>
        <begin position="75"/>
        <end position="140"/>
    </location>
</feature>
<sequence>MNTVIPSPASLTPIRAAAAAAAAAASSSSSSSRQKLASACSAGSRRGSMRINASVASPLAEPRPVDLRCHGKAPSLYEILRVNKSASQTEIKTAYRSLAKLCHPDAIAQEESDGRDFIEIHNAYETLSDPTARALYDLSLASSYWQTRRPVGFSGGVYPTRRWETDQCW</sequence>
<dbReference type="CDD" id="cd06257">
    <property type="entry name" value="DnaJ"/>
    <property type="match status" value="1"/>
</dbReference>
<evidence type="ECO:0000259" key="2">
    <source>
        <dbReference type="PROSITE" id="PS50076"/>
    </source>
</evidence>
<evidence type="ECO:0000256" key="1">
    <source>
        <dbReference type="SAM" id="MobiDB-lite"/>
    </source>
</evidence>
<organism evidence="3">
    <name type="scientific">Rhizophora mucronata</name>
    <name type="common">Asiatic mangrove</name>
    <dbReference type="NCBI Taxonomy" id="61149"/>
    <lineage>
        <taxon>Eukaryota</taxon>
        <taxon>Viridiplantae</taxon>
        <taxon>Streptophyta</taxon>
        <taxon>Embryophyta</taxon>
        <taxon>Tracheophyta</taxon>
        <taxon>Spermatophyta</taxon>
        <taxon>Magnoliopsida</taxon>
        <taxon>eudicotyledons</taxon>
        <taxon>Gunneridae</taxon>
        <taxon>Pentapetalae</taxon>
        <taxon>rosids</taxon>
        <taxon>fabids</taxon>
        <taxon>Malpighiales</taxon>
        <taxon>Rhizophoraceae</taxon>
        <taxon>Rhizophora</taxon>
    </lineage>
</organism>
<protein>
    <recommendedName>
        <fullName evidence="2">J domain-containing protein</fullName>
    </recommendedName>
</protein>
<dbReference type="InterPro" id="IPR036869">
    <property type="entry name" value="J_dom_sf"/>
</dbReference>
<feature type="region of interest" description="Disordered" evidence="1">
    <location>
        <begin position="24"/>
        <end position="43"/>
    </location>
</feature>
<reference evidence="3" key="1">
    <citation type="submission" date="2018-02" db="EMBL/GenBank/DDBJ databases">
        <title>Rhizophora mucronata_Transcriptome.</title>
        <authorList>
            <person name="Meera S.P."/>
            <person name="Sreeshan A."/>
            <person name="Augustine A."/>
        </authorList>
    </citation>
    <scope>NUCLEOTIDE SEQUENCE</scope>
    <source>
        <tissue evidence="3">Leaf</tissue>
    </source>
</reference>
<dbReference type="SMART" id="SM00271">
    <property type="entry name" value="DnaJ"/>
    <property type="match status" value="1"/>
</dbReference>
<dbReference type="Gene3D" id="1.10.287.110">
    <property type="entry name" value="DnaJ domain"/>
    <property type="match status" value="1"/>
</dbReference>
<accession>A0A2P2PKD9</accession>
<dbReference type="AlphaFoldDB" id="A0A2P2PKD9"/>
<dbReference type="PROSITE" id="PS00636">
    <property type="entry name" value="DNAJ_1"/>
    <property type="match status" value="1"/>
</dbReference>
<dbReference type="PANTHER" id="PTHR45432:SF6">
    <property type="entry name" value="J DOMAIN-CONTAINING PROTEIN"/>
    <property type="match status" value="1"/>
</dbReference>
<name>A0A2P2PKD9_RHIMU</name>
<dbReference type="InterPro" id="IPR001623">
    <property type="entry name" value="DnaJ_domain"/>
</dbReference>
<proteinExistence type="predicted"/>
<dbReference type="PROSITE" id="PS50076">
    <property type="entry name" value="DNAJ_2"/>
    <property type="match status" value="1"/>
</dbReference>
<dbReference type="InterPro" id="IPR018253">
    <property type="entry name" value="DnaJ_domain_CS"/>
</dbReference>
<dbReference type="EMBL" id="GGEC01074730">
    <property type="protein sequence ID" value="MBX55214.1"/>
    <property type="molecule type" value="Transcribed_RNA"/>
</dbReference>
<dbReference type="Pfam" id="PF00226">
    <property type="entry name" value="DnaJ"/>
    <property type="match status" value="1"/>
</dbReference>
<dbReference type="PRINTS" id="PR00625">
    <property type="entry name" value="JDOMAIN"/>
</dbReference>